<feature type="non-terminal residue" evidence="1">
    <location>
        <position position="57"/>
    </location>
</feature>
<accession>A0A0B6Y7A8</accession>
<evidence type="ECO:0000313" key="1">
    <source>
        <dbReference type="EMBL" id="CEK52247.1"/>
    </source>
</evidence>
<protein>
    <submittedName>
        <fullName evidence="1">Uncharacterized protein</fullName>
    </submittedName>
</protein>
<dbReference type="EMBL" id="HACG01005382">
    <property type="protein sequence ID" value="CEK52247.1"/>
    <property type="molecule type" value="Transcribed_RNA"/>
</dbReference>
<reference evidence="1" key="1">
    <citation type="submission" date="2014-12" db="EMBL/GenBank/DDBJ databases">
        <title>Insight into the proteome of Arion vulgaris.</title>
        <authorList>
            <person name="Aradska J."/>
            <person name="Bulat T."/>
            <person name="Smidak R."/>
            <person name="Sarate P."/>
            <person name="Gangsoo J."/>
            <person name="Sialana F."/>
            <person name="Bilban M."/>
            <person name="Lubec G."/>
        </authorList>
    </citation>
    <scope>NUCLEOTIDE SEQUENCE</scope>
    <source>
        <tissue evidence="1">Skin</tissue>
    </source>
</reference>
<proteinExistence type="predicted"/>
<name>A0A0B6Y7A8_9EUPU</name>
<organism evidence="1">
    <name type="scientific">Arion vulgaris</name>
    <dbReference type="NCBI Taxonomy" id="1028688"/>
    <lineage>
        <taxon>Eukaryota</taxon>
        <taxon>Metazoa</taxon>
        <taxon>Spiralia</taxon>
        <taxon>Lophotrochozoa</taxon>
        <taxon>Mollusca</taxon>
        <taxon>Gastropoda</taxon>
        <taxon>Heterobranchia</taxon>
        <taxon>Euthyneura</taxon>
        <taxon>Panpulmonata</taxon>
        <taxon>Eupulmonata</taxon>
        <taxon>Stylommatophora</taxon>
        <taxon>Helicina</taxon>
        <taxon>Arionoidea</taxon>
        <taxon>Arionidae</taxon>
        <taxon>Arion</taxon>
    </lineage>
</organism>
<gene>
    <name evidence="1" type="primary">ORF16059</name>
</gene>
<sequence>MIAMTFLLYITNTDDCSRRKKSFLDYGNVDSLHLLKHSLKMVLFTLQSIDIYSERYC</sequence>
<dbReference type="AlphaFoldDB" id="A0A0B6Y7A8"/>